<evidence type="ECO:0000313" key="1">
    <source>
        <dbReference type="EMBL" id="CDW22054.1"/>
    </source>
</evidence>
<organism evidence="1">
    <name type="scientific">Lepeophtheirus salmonis</name>
    <name type="common">Salmon louse</name>
    <name type="synonym">Caligus salmonis</name>
    <dbReference type="NCBI Taxonomy" id="72036"/>
    <lineage>
        <taxon>Eukaryota</taxon>
        <taxon>Metazoa</taxon>
        <taxon>Ecdysozoa</taxon>
        <taxon>Arthropoda</taxon>
        <taxon>Crustacea</taxon>
        <taxon>Multicrustacea</taxon>
        <taxon>Hexanauplia</taxon>
        <taxon>Copepoda</taxon>
        <taxon>Siphonostomatoida</taxon>
        <taxon>Caligidae</taxon>
        <taxon>Lepeophtheirus</taxon>
    </lineage>
</organism>
<reference evidence="1" key="1">
    <citation type="submission" date="2014-05" db="EMBL/GenBank/DDBJ databases">
        <authorList>
            <person name="Chronopoulou M."/>
        </authorList>
    </citation>
    <scope>NUCLEOTIDE SEQUENCE</scope>
    <source>
        <tissue evidence="1">Whole organism</tissue>
    </source>
</reference>
<dbReference type="AlphaFoldDB" id="A0A0K2T7I0"/>
<sequence length="49" mass="5950">LPPQRSFCFCLFVCKSPRLREKLKSIFNKLFKKIIYGRIKRSLNFERSI</sequence>
<dbReference type="EMBL" id="HACA01004693">
    <property type="protein sequence ID" value="CDW22054.1"/>
    <property type="molecule type" value="Transcribed_RNA"/>
</dbReference>
<protein>
    <submittedName>
        <fullName evidence="1">Uncharacterized protein</fullName>
    </submittedName>
</protein>
<feature type="non-terminal residue" evidence="1">
    <location>
        <position position="1"/>
    </location>
</feature>
<name>A0A0K2T7I0_LEPSM</name>
<accession>A0A0K2T7I0</accession>
<proteinExistence type="predicted"/>